<comment type="caution">
    <text evidence="9">Lacks conserved residue(s) required for the propagation of feature annotation.</text>
</comment>
<evidence type="ECO:0000256" key="9">
    <source>
        <dbReference type="HAMAP-Rule" id="MF_00211"/>
    </source>
</evidence>
<dbReference type="InterPro" id="IPR017459">
    <property type="entry name" value="Glycosyl_Trfase_fam3_N_dom"/>
</dbReference>
<dbReference type="HAMAP" id="MF_00211">
    <property type="entry name" value="TrpD"/>
    <property type="match status" value="1"/>
</dbReference>
<comment type="caution">
    <text evidence="12">The sequence shown here is derived from an EMBL/GenBank/DDBJ whole genome shotgun (WGS) entry which is preliminary data.</text>
</comment>
<comment type="pathway">
    <text evidence="1 9">Amino-acid biosynthesis; L-tryptophan biosynthesis; L-tryptophan from chorismate: step 2/5.</text>
</comment>
<dbReference type="GO" id="GO:0000162">
    <property type="term" value="P:L-tryptophan biosynthetic process"/>
    <property type="evidence" value="ECO:0007669"/>
    <property type="project" value="UniProtKB-UniRule"/>
</dbReference>
<evidence type="ECO:0000256" key="1">
    <source>
        <dbReference type="ARBA" id="ARBA00004907"/>
    </source>
</evidence>
<dbReference type="GO" id="GO:0004048">
    <property type="term" value="F:anthranilate phosphoribosyltransferase activity"/>
    <property type="evidence" value="ECO:0007669"/>
    <property type="project" value="UniProtKB-UniRule"/>
</dbReference>
<keyword evidence="9" id="KW-0479">Metal-binding</keyword>
<sequence>MIVSAIKKVVEKENLSQEEAQAVMEEVMSGKATEAQIGSLLTALRMKEETVEELTGFALAMRRKAEPVVCRTLVDSGMSGTGRELLVDTCGTGGDASGTFNVSTATAFTVAGCGLRVAKHGNRSFTSLCGSADVLEALGVKISLEPSLIGKCIDEIGIGFLFAPNLHLAMKYVMPSRRQLAIRTVFNILGPLTNPAGAQAQVIGVYDGNVTEKMALALGKLGTEHAFVVHGADGLDEISNTGESKISEIRAGILRTYHIKPEEFNIPRCQLKDLAGGQVAENAEIIKAILKGEKGPKRDIVLLNAAAAIVAGNKAPDITQAIKIAEDSLDSGKALTKLRAIVEFTNSLPSTQ</sequence>
<dbReference type="PANTHER" id="PTHR43285">
    <property type="entry name" value="ANTHRANILATE PHOSPHORIBOSYLTRANSFERASE"/>
    <property type="match status" value="1"/>
</dbReference>
<feature type="binding site" evidence="9">
    <location>
        <position position="237"/>
    </location>
    <ligand>
        <name>Mg(2+)</name>
        <dbReference type="ChEBI" id="CHEBI:18420"/>
        <label>1</label>
    </ligand>
</feature>
<evidence type="ECO:0000313" key="13">
    <source>
        <dbReference type="Proteomes" id="UP000772181"/>
    </source>
</evidence>
<comment type="similarity">
    <text evidence="8">In the C-terminal section; belongs to the anthranilate phosphoribosyltransferase family.</text>
</comment>
<feature type="binding site" evidence="9">
    <location>
        <position position="237"/>
    </location>
    <ligand>
        <name>Mg(2+)</name>
        <dbReference type="ChEBI" id="CHEBI:18420"/>
        <label>2</label>
    </ligand>
</feature>
<dbReference type="InterPro" id="IPR035902">
    <property type="entry name" value="Nuc_phospho_transferase"/>
</dbReference>
<comment type="similarity">
    <text evidence="9">Belongs to the anthranilate phosphoribosyltransferase family.</text>
</comment>
<dbReference type="Gene3D" id="1.20.970.10">
    <property type="entry name" value="Transferase, Pyrimidine Nucleoside Phosphorylase, Chain C"/>
    <property type="match status" value="1"/>
</dbReference>
<feature type="binding site" evidence="9">
    <location>
        <position position="91"/>
    </location>
    <ligand>
        <name>anthranilate</name>
        <dbReference type="ChEBI" id="CHEBI:16567"/>
        <label>1</label>
    </ligand>
</feature>
<feature type="binding site" evidence="9">
    <location>
        <begin position="119"/>
        <end position="127"/>
    </location>
    <ligand>
        <name>5-phospho-alpha-D-ribose 1-diphosphate</name>
        <dbReference type="ChEBI" id="CHEBI:58017"/>
    </ligand>
</feature>
<dbReference type="InterPro" id="IPR000312">
    <property type="entry name" value="Glycosyl_Trfase_fam3"/>
</dbReference>
<dbReference type="FunFam" id="3.40.1030.10:FF:000002">
    <property type="entry name" value="Anthranilate phosphoribosyltransferase"/>
    <property type="match status" value="1"/>
</dbReference>
<proteinExistence type="inferred from homology"/>
<keyword evidence="6 9" id="KW-0057">Aromatic amino acid biosynthesis</keyword>
<feature type="binding site" evidence="9">
    <location>
        <begin position="94"/>
        <end position="95"/>
    </location>
    <ligand>
        <name>5-phospho-alpha-D-ribose 1-diphosphate</name>
        <dbReference type="ChEBI" id="CHEBI:58017"/>
    </ligand>
</feature>
<dbReference type="InterPro" id="IPR005940">
    <property type="entry name" value="Anthranilate_Pribosyl_Tfrase"/>
</dbReference>
<feature type="binding site" evidence="9">
    <location>
        <position position="122"/>
    </location>
    <ligand>
        <name>anthranilate</name>
        <dbReference type="ChEBI" id="CHEBI:16567"/>
        <label>1</label>
    </ligand>
</feature>
<dbReference type="GO" id="GO:0000287">
    <property type="term" value="F:magnesium ion binding"/>
    <property type="evidence" value="ECO:0007669"/>
    <property type="project" value="UniProtKB-UniRule"/>
</dbReference>
<dbReference type="SUPFAM" id="SSF47648">
    <property type="entry name" value="Nucleoside phosphorylase/phosphoribosyltransferase N-terminal domain"/>
    <property type="match status" value="1"/>
</dbReference>
<comment type="cofactor">
    <cofactor evidence="9">
        <name>Mg(2+)</name>
        <dbReference type="ChEBI" id="CHEBI:18420"/>
    </cofactor>
    <text evidence="9">Binds 2 magnesium ions per monomer.</text>
</comment>
<dbReference type="EC" id="2.4.2.18" evidence="9"/>
<feature type="binding site" evidence="9">
    <location>
        <position position="103"/>
    </location>
    <ligand>
        <name>Mg(2+)</name>
        <dbReference type="ChEBI" id="CHEBI:18420"/>
        <label>1</label>
    </ligand>
</feature>
<gene>
    <name evidence="9 12" type="primary">trpD</name>
    <name evidence="12" type="ORF">HY730_10055</name>
</gene>
<dbReference type="NCBIfam" id="TIGR01245">
    <property type="entry name" value="trpD"/>
    <property type="match status" value="1"/>
</dbReference>
<keyword evidence="3 9" id="KW-0328">Glycosyltransferase</keyword>
<evidence type="ECO:0000256" key="7">
    <source>
        <dbReference type="ARBA" id="ARBA00052328"/>
    </source>
</evidence>
<evidence type="ECO:0000256" key="6">
    <source>
        <dbReference type="ARBA" id="ARBA00023141"/>
    </source>
</evidence>
<dbReference type="Pfam" id="PF02885">
    <property type="entry name" value="Glycos_trans_3N"/>
    <property type="match status" value="1"/>
</dbReference>
<evidence type="ECO:0000259" key="11">
    <source>
        <dbReference type="Pfam" id="PF02885"/>
    </source>
</evidence>
<dbReference type="GO" id="GO:0005829">
    <property type="term" value="C:cytosol"/>
    <property type="evidence" value="ECO:0007669"/>
    <property type="project" value="TreeGrafter"/>
</dbReference>
<comment type="function">
    <text evidence="9">Catalyzes the transfer of the phosphoribosyl group of 5-phosphorylribose-1-pyrophosphate (PRPP) to anthranilate to yield N-(5'-phosphoribosyl)-anthranilate (PRA).</text>
</comment>
<keyword evidence="4 9" id="KW-0808">Transferase</keyword>
<dbReference type="Proteomes" id="UP000772181">
    <property type="component" value="Unassembled WGS sequence"/>
</dbReference>
<evidence type="ECO:0000256" key="8">
    <source>
        <dbReference type="ARBA" id="ARBA00061188"/>
    </source>
</evidence>
<reference evidence="12" key="1">
    <citation type="submission" date="2020-07" db="EMBL/GenBank/DDBJ databases">
        <title>Huge and variable diversity of episymbiotic CPR bacteria and DPANN archaea in groundwater ecosystems.</title>
        <authorList>
            <person name="He C.Y."/>
            <person name="Keren R."/>
            <person name="Whittaker M."/>
            <person name="Farag I.F."/>
            <person name="Doudna J."/>
            <person name="Cate J.H.D."/>
            <person name="Banfield J.F."/>
        </authorList>
    </citation>
    <scope>NUCLEOTIDE SEQUENCE</scope>
    <source>
        <strain evidence="12">NC_groundwater_1482_Ag_S-0.65um_47_24</strain>
    </source>
</reference>
<accession>A0A933GN61</accession>
<dbReference type="SUPFAM" id="SSF52418">
    <property type="entry name" value="Nucleoside phosphorylase/phosphoribosyltransferase catalytic domain"/>
    <property type="match status" value="1"/>
</dbReference>
<feature type="binding site" evidence="9">
    <location>
        <position position="91"/>
    </location>
    <ligand>
        <name>5-phospho-alpha-D-ribose 1-diphosphate</name>
        <dbReference type="ChEBI" id="CHEBI:58017"/>
    </ligand>
</feature>
<feature type="binding site" evidence="9">
    <location>
        <position position="131"/>
    </location>
    <ligand>
        <name>5-phospho-alpha-D-ribose 1-diphosphate</name>
        <dbReference type="ChEBI" id="CHEBI:58017"/>
    </ligand>
</feature>
<evidence type="ECO:0000259" key="10">
    <source>
        <dbReference type="Pfam" id="PF00591"/>
    </source>
</evidence>
<comment type="catalytic activity">
    <reaction evidence="7 9">
        <text>N-(5-phospho-beta-D-ribosyl)anthranilate + diphosphate = 5-phospho-alpha-D-ribose 1-diphosphate + anthranilate</text>
        <dbReference type="Rhea" id="RHEA:11768"/>
        <dbReference type="ChEBI" id="CHEBI:16567"/>
        <dbReference type="ChEBI" id="CHEBI:18277"/>
        <dbReference type="ChEBI" id="CHEBI:33019"/>
        <dbReference type="ChEBI" id="CHEBI:58017"/>
        <dbReference type="EC" id="2.4.2.18"/>
    </reaction>
</comment>
<dbReference type="AlphaFoldDB" id="A0A933GN61"/>
<dbReference type="Gene3D" id="3.40.1030.10">
    <property type="entry name" value="Nucleoside phosphorylase/phosphoribosyltransferase catalytic domain"/>
    <property type="match status" value="1"/>
</dbReference>
<organism evidence="12 13">
    <name type="scientific">Tectimicrobiota bacterium</name>
    <dbReference type="NCBI Taxonomy" id="2528274"/>
    <lineage>
        <taxon>Bacteria</taxon>
        <taxon>Pseudomonadati</taxon>
        <taxon>Nitrospinota/Tectimicrobiota group</taxon>
        <taxon>Candidatus Tectimicrobiota</taxon>
    </lineage>
</organism>
<protein>
    <recommendedName>
        <fullName evidence="9">Anthranilate phosphoribosyltransferase</fullName>
        <ecNumber evidence="9">2.4.2.18</ecNumber>
    </recommendedName>
</protein>
<feature type="domain" description="Glycosyl transferase family 3 N-terminal" evidence="11">
    <location>
        <begin position="4"/>
        <end position="65"/>
    </location>
</feature>
<dbReference type="Pfam" id="PF00591">
    <property type="entry name" value="Glycos_transf_3"/>
    <property type="match status" value="1"/>
</dbReference>
<feature type="binding site" evidence="9">
    <location>
        <position position="99"/>
    </location>
    <ligand>
        <name>5-phospho-alpha-D-ribose 1-diphosphate</name>
        <dbReference type="ChEBI" id="CHEBI:58017"/>
    </ligand>
</feature>
<dbReference type="InterPro" id="IPR036320">
    <property type="entry name" value="Glycosyl_Trfase_fam3_N_dom_sf"/>
</dbReference>
<evidence type="ECO:0000313" key="12">
    <source>
        <dbReference type="EMBL" id="MBI4596697.1"/>
    </source>
</evidence>
<evidence type="ECO:0000256" key="2">
    <source>
        <dbReference type="ARBA" id="ARBA00022605"/>
    </source>
</evidence>
<evidence type="ECO:0000256" key="4">
    <source>
        <dbReference type="ARBA" id="ARBA00022679"/>
    </source>
</evidence>
<name>A0A933GN61_UNCTE</name>
<keyword evidence="2 9" id="KW-0028">Amino-acid biosynthesis</keyword>
<comment type="subunit">
    <text evidence="9">Homodimer.</text>
</comment>
<dbReference type="PANTHER" id="PTHR43285:SF2">
    <property type="entry name" value="ANTHRANILATE PHOSPHORIBOSYLTRANSFERASE"/>
    <property type="match status" value="1"/>
</dbReference>
<keyword evidence="5 9" id="KW-0822">Tryptophan biosynthesis</keyword>
<feature type="binding site" evidence="9">
    <location>
        <position position="177"/>
    </location>
    <ligand>
        <name>anthranilate</name>
        <dbReference type="ChEBI" id="CHEBI:16567"/>
        <label>2</label>
    </ligand>
</feature>
<feature type="binding site" evidence="9">
    <location>
        <position position="236"/>
    </location>
    <ligand>
        <name>Mg(2+)</name>
        <dbReference type="ChEBI" id="CHEBI:18420"/>
        <label>2</label>
    </ligand>
</feature>
<keyword evidence="9" id="KW-0460">Magnesium</keyword>
<feature type="domain" description="Glycosyl transferase family 3" evidence="10">
    <location>
        <begin position="85"/>
        <end position="335"/>
    </location>
</feature>
<dbReference type="EMBL" id="JACQWF010000433">
    <property type="protein sequence ID" value="MBI4596697.1"/>
    <property type="molecule type" value="Genomic_DNA"/>
</dbReference>
<evidence type="ECO:0000256" key="3">
    <source>
        <dbReference type="ARBA" id="ARBA00022676"/>
    </source>
</evidence>
<feature type="binding site" evidence="9">
    <location>
        <begin position="101"/>
        <end position="104"/>
    </location>
    <ligand>
        <name>5-phospho-alpha-D-ribose 1-diphosphate</name>
        <dbReference type="ChEBI" id="CHEBI:58017"/>
    </ligand>
</feature>
<evidence type="ECO:0000256" key="5">
    <source>
        <dbReference type="ARBA" id="ARBA00022822"/>
    </source>
</evidence>